<dbReference type="InterPro" id="IPR011104">
    <property type="entry name" value="Hpr_kin/Pase_C"/>
</dbReference>
<evidence type="ECO:0000256" key="7">
    <source>
        <dbReference type="ARBA" id="ARBA00022741"/>
    </source>
</evidence>
<evidence type="ECO:0000256" key="8">
    <source>
        <dbReference type="ARBA" id="ARBA00022777"/>
    </source>
</evidence>
<dbReference type="GO" id="GO:0004712">
    <property type="term" value="F:protein serine/threonine/tyrosine kinase activity"/>
    <property type="evidence" value="ECO:0007669"/>
    <property type="project" value="UniProtKB-UniRule"/>
</dbReference>
<evidence type="ECO:0000256" key="11">
    <source>
        <dbReference type="ARBA" id="ARBA00023268"/>
    </source>
</evidence>
<keyword evidence="11 14" id="KW-0511">Multifunctional enzyme</keyword>
<proteinExistence type="inferred from homology"/>
<comment type="domain">
    <text evidence="14">The Walker A ATP-binding motif also binds Pi and PPi.</text>
</comment>
<dbReference type="RefSeq" id="WP_177717342.1">
    <property type="nucleotide sequence ID" value="NZ_JACRSQ010000003.1"/>
</dbReference>
<comment type="caution">
    <text evidence="17">The sequence shown here is derived from an EMBL/GenBank/DDBJ whole genome shotgun (WGS) entry which is preliminary data.</text>
</comment>
<keyword evidence="10 14" id="KW-0460">Magnesium</keyword>
<keyword evidence="5 14" id="KW-0808">Transferase</keyword>
<evidence type="ECO:0000313" key="17">
    <source>
        <dbReference type="EMBL" id="MBC8542649.1"/>
    </source>
</evidence>
<accession>A0A926DRV5</accession>
<keyword evidence="12 14" id="KW-0119">Carbohydrate metabolism</keyword>
<evidence type="ECO:0000259" key="15">
    <source>
        <dbReference type="Pfam" id="PF02603"/>
    </source>
</evidence>
<dbReference type="SUPFAM" id="SSF53795">
    <property type="entry name" value="PEP carboxykinase-like"/>
    <property type="match status" value="1"/>
</dbReference>
<keyword evidence="7 14" id="KW-0547">Nucleotide-binding</keyword>
<keyword evidence="6 14" id="KW-0479">Metal-binding</keyword>
<evidence type="ECO:0000256" key="14">
    <source>
        <dbReference type="HAMAP-Rule" id="MF_01249"/>
    </source>
</evidence>
<dbReference type="EC" id="2.7.4.-" evidence="14"/>
<protein>
    <recommendedName>
        <fullName evidence="14">HPr kinase/phosphorylase</fullName>
        <shortName evidence="14">HPrK/P</shortName>
        <ecNumber evidence="14">2.7.11.-</ecNumber>
        <ecNumber evidence="14">2.7.4.-</ecNumber>
    </recommendedName>
    <alternativeName>
        <fullName evidence="14">HPr(Ser) kinase/phosphorylase</fullName>
    </alternativeName>
</protein>
<comment type="miscellaneous">
    <text evidence="14">Both phosphorylation and phosphorolysis are carried out by the same active site and suggest a common mechanism for both reactions.</text>
</comment>
<evidence type="ECO:0000256" key="3">
    <source>
        <dbReference type="ARBA" id="ARBA00006883"/>
    </source>
</evidence>
<dbReference type="NCBIfam" id="TIGR00679">
    <property type="entry name" value="hpr-ser"/>
    <property type="match status" value="1"/>
</dbReference>
<sequence>MYSVELSQLVDRFDLKNLTPEVELDGKRVSHAEVNRPALQLTGFYEYFDSDRLQIIGQVEYSYMLTLNPEQRRQVFKKLFSTNIPALVICRGLAYFEEDGLLESAVENGVPVFSTDMSTTSFMAEVMRYLNAELAPRISLHGVLVDIFGEGVLIIGESGIGKSETALELIKRGHRLVADDVVEIKKISDSELVGSGPEVIQYFIELRGIGILDVKELFGVESIKSSQNIDMVIKLEVWDPNKQYDRLGLQQETMTILGNKVICYSIPIRPGRNLAIIAETAAINHRQKKMGYNAAEELNNRVIRNINRRRQERKREGLM</sequence>
<evidence type="ECO:0000259" key="16">
    <source>
        <dbReference type="Pfam" id="PF07475"/>
    </source>
</evidence>
<keyword evidence="8 14" id="KW-0418">Kinase</keyword>
<organism evidence="17 18">
    <name type="scientific">Bianquea renquensis</name>
    <dbReference type="NCBI Taxonomy" id="2763661"/>
    <lineage>
        <taxon>Bacteria</taxon>
        <taxon>Bacillati</taxon>
        <taxon>Bacillota</taxon>
        <taxon>Clostridia</taxon>
        <taxon>Eubacteriales</taxon>
        <taxon>Bianqueaceae</taxon>
        <taxon>Bianquea</taxon>
    </lineage>
</organism>
<dbReference type="CDD" id="cd01918">
    <property type="entry name" value="HprK_C"/>
    <property type="match status" value="1"/>
</dbReference>
<evidence type="ECO:0000256" key="12">
    <source>
        <dbReference type="ARBA" id="ARBA00023277"/>
    </source>
</evidence>
<comment type="subunit">
    <text evidence="14">Homohexamer.</text>
</comment>
<dbReference type="GO" id="GO:0006109">
    <property type="term" value="P:regulation of carbohydrate metabolic process"/>
    <property type="evidence" value="ECO:0007669"/>
    <property type="project" value="UniProtKB-UniRule"/>
</dbReference>
<evidence type="ECO:0000256" key="2">
    <source>
        <dbReference type="ARBA" id="ARBA00001946"/>
    </source>
</evidence>
<dbReference type="InterPro" id="IPR003755">
    <property type="entry name" value="HPr(Ser)_kin/Pase"/>
</dbReference>
<dbReference type="GO" id="GO:0000287">
    <property type="term" value="F:magnesium ion binding"/>
    <property type="evidence" value="ECO:0007669"/>
    <property type="project" value="UniProtKB-UniRule"/>
</dbReference>
<comment type="cofactor">
    <cofactor evidence="2 14">
        <name>Mg(2+)</name>
        <dbReference type="ChEBI" id="CHEBI:18420"/>
    </cofactor>
</comment>
<comment type="similarity">
    <text evidence="3 14">Belongs to the HPrK/P family.</text>
</comment>
<evidence type="ECO:0000256" key="13">
    <source>
        <dbReference type="ARBA" id="ARBA00047657"/>
    </source>
</evidence>
<feature type="region of interest" description="Important for the catalytic mechanism of dephosphorylation" evidence="14">
    <location>
        <begin position="267"/>
        <end position="272"/>
    </location>
</feature>
<name>A0A926DRV5_9FIRM</name>
<comment type="catalytic activity">
    <reaction evidence="1 14">
        <text>[HPr protein]-L-serine + ATP = [HPr protein]-O-phospho-L-serine + ADP + H(+)</text>
        <dbReference type="Rhea" id="RHEA:46600"/>
        <dbReference type="Rhea" id="RHEA-COMP:11602"/>
        <dbReference type="Rhea" id="RHEA-COMP:11603"/>
        <dbReference type="ChEBI" id="CHEBI:15378"/>
        <dbReference type="ChEBI" id="CHEBI:29999"/>
        <dbReference type="ChEBI" id="CHEBI:30616"/>
        <dbReference type="ChEBI" id="CHEBI:83421"/>
        <dbReference type="ChEBI" id="CHEBI:456216"/>
    </reaction>
</comment>
<feature type="domain" description="HPr(Ser) kinase/phosphorylase N-terminal" evidence="15">
    <location>
        <begin position="4"/>
        <end position="130"/>
    </location>
</feature>
<feature type="binding site" evidence="14">
    <location>
        <position position="205"/>
    </location>
    <ligand>
        <name>Mg(2+)</name>
        <dbReference type="ChEBI" id="CHEBI:18420"/>
    </ligand>
</feature>
<comment type="function">
    <text evidence="14">Catalyzes the ATP- as well as the pyrophosphate-dependent phosphorylation of a specific serine residue in HPr, a phosphocarrier protein of the phosphoenolpyruvate-dependent sugar phosphotransferase system (PTS). HprK/P also catalyzes the pyrophosphate-producing, inorganic phosphate-dependent dephosphorylation (phosphorolysis) of seryl-phosphorylated HPr (P-Ser-HPr). The two antagonistic activities of HprK/P are regulated by several intracellular metabolites, which change their concentration in response to the absence or presence of rapidly metabolisable carbon sources (glucose, fructose, etc.) in the growth medium. Therefore, by controlling the phosphorylation state of HPr, HPrK/P is a sensor enzyme that plays a major role in the regulation of carbon metabolism and sugar transport: it mediates carbon catabolite repression (CCR), and regulates PTS-catalyzed carbohydrate uptake and inducer exclusion.</text>
</comment>
<dbReference type="InterPro" id="IPR028979">
    <property type="entry name" value="Ser_kin/Pase_Hpr-like_N_sf"/>
</dbReference>
<dbReference type="Proteomes" id="UP000657006">
    <property type="component" value="Unassembled WGS sequence"/>
</dbReference>
<dbReference type="HAMAP" id="MF_01249">
    <property type="entry name" value="HPr_kinase"/>
    <property type="match status" value="1"/>
</dbReference>
<feature type="binding site" evidence="14">
    <location>
        <begin position="156"/>
        <end position="163"/>
    </location>
    <ligand>
        <name>ATP</name>
        <dbReference type="ChEBI" id="CHEBI:30616"/>
    </ligand>
</feature>
<feature type="active site" evidence="14">
    <location>
        <position position="162"/>
    </location>
</feature>
<dbReference type="PANTHER" id="PTHR30305">
    <property type="entry name" value="PROTEIN YJDM-RELATED"/>
    <property type="match status" value="1"/>
</dbReference>
<dbReference type="InterPro" id="IPR011126">
    <property type="entry name" value="Hpr_kin/Pase_Hpr_N"/>
</dbReference>
<evidence type="ECO:0000256" key="1">
    <source>
        <dbReference type="ARBA" id="ARBA00001120"/>
    </source>
</evidence>
<dbReference type="PANTHER" id="PTHR30305:SF1">
    <property type="entry name" value="HPR KINASE_PHOSPHORYLASE"/>
    <property type="match status" value="1"/>
</dbReference>
<feature type="active site" evidence="14">
    <location>
        <position position="141"/>
    </location>
</feature>
<feature type="binding site" evidence="14">
    <location>
        <position position="163"/>
    </location>
    <ligand>
        <name>Mg(2+)</name>
        <dbReference type="ChEBI" id="CHEBI:18420"/>
    </ligand>
</feature>
<evidence type="ECO:0000256" key="4">
    <source>
        <dbReference type="ARBA" id="ARBA00022527"/>
    </source>
</evidence>
<dbReference type="Gene3D" id="3.40.1390.20">
    <property type="entry name" value="HprK N-terminal domain-like"/>
    <property type="match status" value="1"/>
</dbReference>
<dbReference type="Pfam" id="PF07475">
    <property type="entry name" value="Hpr_kinase_C"/>
    <property type="match status" value="1"/>
</dbReference>
<evidence type="ECO:0000256" key="6">
    <source>
        <dbReference type="ARBA" id="ARBA00022723"/>
    </source>
</evidence>
<dbReference type="GO" id="GO:0000155">
    <property type="term" value="F:phosphorelay sensor kinase activity"/>
    <property type="evidence" value="ECO:0007669"/>
    <property type="project" value="InterPro"/>
</dbReference>
<reference evidence="17" key="1">
    <citation type="submission" date="2020-08" db="EMBL/GenBank/DDBJ databases">
        <title>Genome public.</title>
        <authorList>
            <person name="Liu C."/>
            <person name="Sun Q."/>
        </authorList>
    </citation>
    <scope>NUCLEOTIDE SEQUENCE</scope>
    <source>
        <strain evidence="17">NSJ-32</strain>
    </source>
</reference>
<comment type="catalytic activity">
    <reaction evidence="13 14">
        <text>[HPr protein]-O-phospho-L-serine + phosphate + H(+) = [HPr protein]-L-serine + diphosphate</text>
        <dbReference type="Rhea" id="RHEA:46604"/>
        <dbReference type="Rhea" id="RHEA-COMP:11602"/>
        <dbReference type="Rhea" id="RHEA-COMP:11603"/>
        <dbReference type="ChEBI" id="CHEBI:15378"/>
        <dbReference type="ChEBI" id="CHEBI:29999"/>
        <dbReference type="ChEBI" id="CHEBI:33019"/>
        <dbReference type="ChEBI" id="CHEBI:43474"/>
        <dbReference type="ChEBI" id="CHEBI:83421"/>
    </reaction>
</comment>
<feature type="active site" evidence="14">
    <location>
        <position position="246"/>
    </location>
</feature>
<dbReference type="GO" id="GO:0005524">
    <property type="term" value="F:ATP binding"/>
    <property type="evidence" value="ECO:0007669"/>
    <property type="project" value="UniProtKB-UniRule"/>
</dbReference>
<evidence type="ECO:0000256" key="10">
    <source>
        <dbReference type="ARBA" id="ARBA00022842"/>
    </source>
</evidence>
<dbReference type="SUPFAM" id="SSF75138">
    <property type="entry name" value="HprK N-terminal domain-like"/>
    <property type="match status" value="1"/>
</dbReference>
<dbReference type="FunFam" id="3.40.50.300:FF:000174">
    <property type="entry name" value="HPr kinase/phosphorylase"/>
    <property type="match status" value="1"/>
</dbReference>
<keyword evidence="4 14" id="KW-0723">Serine/threonine-protein kinase</keyword>
<feature type="region of interest" description="Important for the catalytic mechanism of both phosphorylation and dephosphorylation" evidence="14">
    <location>
        <begin position="204"/>
        <end position="213"/>
    </location>
</feature>
<gene>
    <name evidence="14 17" type="primary">hprK</name>
    <name evidence="17" type="ORF">H8730_03680</name>
</gene>
<dbReference type="AlphaFoldDB" id="A0A926DRV5"/>
<feature type="domain" description="HPr kinase/phosphorylase C-terminal" evidence="16">
    <location>
        <begin position="133"/>
        <end position="301"/>
    </location>
</feature>
<dbReference type="EMBL" id="JACRSQ010000003">
    <property type="protein sequence ID" value="MBC8542649.1"/>
    <property type="molecule type" value="Genomic_DNA"/>
</dbReference>
<keyword evidence="18" id="KW-1185">Reference proteome</keyword>
<keyword evidence="9 14" id="KW-0067">ATP-binding</keyword>
<dbReference type="Pfam" id="PF02603">
    <property type="entry name" value="Hpr_kinase_N"/>
    <property type="match status" value="1"/>
</dbReference>
<evidence type="ECO:0000256" key="9">
    <source>
        <dbReference type="ARBA" id="ARBA00022840"/>
    </source>
</evidence>
<feature type="active site" description="Proton acceptor; for phosphorylation activity. Proton donor; for dephosphorylation activity" evidence="14">
    <location>
        <position position="180"/>
    </location>
</feature>
<dbReference type="InterPro" id="IPR027417">
    <property type="entry name" value="P-loop_NTPase"/>
</dbReference>
<dbReference type="GO" id="GO:0004674">
    <property type="term" value="F:protein serine/threonine kinase activity"/>
    <property type="evidence" value="ECO:0007669"/>
    <property type="project" value="UniProtKB-KW"/>
</dbReference>
<evidence type="ECO:0000313" key="18">
    <source>
        <dbReference type="Proteomes" id="UP000657006"/>
    </source>
</evidence>
<dbReference type="Gene3D" id="3.40.50.300">
    <property type="entry name" value="P-loop containing nucleotide triphosphate hydrolases"/>
    <property type="match status" value="1"/>
</dbReference>
<evidence type="ECO:0000256" key="5">
    <source>
        <dbReference type="ARBA" id="ARBA00022679"/>
    </source>
</evidence>
<dbReference type="EC" id="2.7.11.-" evidence="14"/>